<protein>
    <recommendedName>
        <fullName evidence="3">Core-binding (CB) domain-containing protein</fullName>
    </recommendedName>
</protein>
<keyword evidence="1 2" id="KW-0238">DNA-binding</keyword>
<feature type="domain" description="Core-binding (CB)" evidence="3">
    <location>
        <begin position="10"/>
        <end position="97"/>
    </location>
</feature>
<dbReference type="AlphaFoldDB" id="A0A498Q4W5"/>
<dbReference type="Proteomes" id="UP000267289">
    <property type="component" value="Unassembled WGS sequence"/>
</dbReference>
<evidence type="ECO:0000256" key="2">
    <source>
        <dbReference type="PROSITE-ProRule" id="PRU01248"/>
    </source>
</evidence>
<dbReference type="PROSITE" id="PS51900">
    <property type="entry name" value="CB"/>
    <property type="match status" value="1"/>
</dbReference>
<evidence type="ECO:0000259" key="3">
    <source>
        <dbReference type="PROSITE" id="PS51900"/>
    </source>
</evidence>
<dbReference type="GO" id="GO:0003677">
    <property type="term" value="F:DNA binding"/>
    <property type="evidence" value="ECO:0007669"/>
    <property type="project" value="UniProtKB-UniRule"/>
</dbReference>
<proteinExistence type="predicted"/>
<dbReference type="SUPFAM" id="SSF56349">
    <property type="entry name" value="DNA breaking-rejoining enzymes"/>
    <property type="match status" value="1"/>
</dbReference>
<keyword evidence="5" id="KW-1185">Reference proteome</keyword>
<dbReference type="EMBL" id="UPHQ01000177">
    <property type="protein sequence ID" value="VBA41228.1"/>
    <property type="molecule type" value="Genomic_DNA"/>
</dbReference>
<dbReference type="InterPro" id="IPR010998">
    <property type="entry name" value="Integrase_recombinase_N"/>
</dbReference>
<name>A0A498Q4W5_9MYCO</name>
<dbReference type="RefSeq" id="WP_075544288.1">
    <property type="nucleotide sequence ID" value="NZ_UPHQ01000177.1"/>
</dbReference>
<accession>A0A498Q4W5</accession>
<dbReference type="OrthoDB" id="1822491at2"/>
<evidence type="ECO:0000313" key="4">
    <source>
        <dbReference type="EMBL" id="VBA41228.1"/>
    </source>
</evidence>
<sequence length="176" mass="19347">MYVDPRTSAETFASVAEQWFATKGHRKPKTVAGHRSILDILVLPKWGEVPLKKVDYQAYSAWHGGLAVDGSQRGIALSASRITQAHQLVGAVLKYAQRTGKIAKNVAGGIKRTEDLPTSTEQVRRYLTHAELLQRRPSFLATADSASVRPALRRKHVGDPELTIRSSATYVTGGWD</sequence>
<organism evidence="4 5">
    <name type="scientific">Mycobacterium innocens</name>
    <dbReference type="NCBI Taxonomy" id="2341083"/>
    <lineage>
        <taxon>Bacteria</taxon>
        <taxon>Bacillati</taxon>
        <taxon>Actinomycetota</taxon>
        <taxon>Actinomycetes</taxon>
        <taxon>Mycobacteriales</taxon>
        <taxon>Mycobacteriaceae</taxon>
        <taxon>Mycobacterium</taxon>
    </lineage>
</organism>
<dbReference type="Gene3D" id="1.10.150.130">
    <property type="match status" value="1"/>
</dbReference>
<dbReference type="InterPro" id="IPR044068">
    <property type="entry name" value="CB"/>
</dbReference>
<evidence type="ECO:0000256" key="1">
    <source>
        <dbReference type="ARBA" id="ARBA00023125"/>
    </source>
</evidence>
<evidence type="ECO:0000313" key="5">
    <source>
        <dbReference type="Proteomes" id="UP000267289"/>
    </source>
</evidence>
<reference evidence="4 5" key="1">
    <citation type="submission" date="2018-09" db="EMBL/GenBank/DDBJ databases">
        <authorList>
            <person name="Tagini F."/>
        </authorList>
    </citation>
    <scope>NUCLEOTIDE SEQUENCE [LARGE SCALE GENOMIC DNA]</scope>
    <source>
        <strain evidence="4 5">MK13</strain>
    </source>
</reference>
<dbReference type="InterPro" id="IPR011010">
    <property type="entry name" value="DNA_brk_join_enz"/>
</dbReference>
<gene>
    <name evidence="4" type="ORF">LAUMK13_03448</name>
</gene>